<sequence>MSVVFPASFFDRDAVNVARALIGTVFMVGSAGGVVVETEAYTRDDPASHSFRGQTPRNAPMFGQPGTAYVYRSYGLHWCMNIVCQPGSAVLLRALEPTHGWAVMTERRGVDDPRLVASGPGRLSQALGIDGLLNGRSVLDLPFSLHLGEPVNVVSGARIGISRGMDRPWRFGLAGSRFLSRPFPVP</sequence>
<accession>A0A5D4GVQ5</accession>
<proteinExistence type="inferred from homology"/>
<dbReference type="AlphaFoldDB" id="A0A5D4GVQ5"/>
<evidence type="ECO:0000256" key="2">
    <source>
        <dbReference type="ARBA" id="ARBA00022763"/>
    </source>
</evidence>
<dbReference type="PANTHER" id="PTHR10429:SF0">
    <property type="entry name" value="DNA-3-METHYLADENINE GLYCOSYLASE"/>
    <property type="match status" value="1"/>
</dbReference>
<evidence type="ECO:0000256" key="1">
    <source>
        <dbReference type="ARBA" id="ARBA00009232"/>
    </source>
</evidence>
<name>A0A5D4GVQ5_9HYPH</name>
<dbReference type="Proteomes" id="UP000323258">
    <property type="component" value="Unassembled WGS sequence"/>
</dbReference>
<dbReference type="OrthoDB" id="9794313at2"/>
<dbReference type="EC" id="3.2.2.-" evidence="5"/>
<evidence type="ECO:0000256" key="4">
    <source>
        <dbReference type="ARBA" id="ARBA00023204"/>
    </source>
</evidence>
<dbReference type="InterPro" id="IPR003180">
    <property type="entry name" value="MPG"/>
</dbReference>
<reference evidence="6 7" key="1">
    <citation type="submission" date="2019-08" db="EMBL/GenBank/DDBJ databases">
        <authorList>
            <person name="Seo Y.L."/>
        </authorList>
    </citation>
    <scope>NUCLEOTIDE SEQUENCE [LARGE SCALE GENOMIC DNA]</scope>
    <source>
        <strain evidence="6 7">MaA-C15</strain>
    </source>
</reference>
<evidence type="ECO:0000256" key="5">
    <source>
        <dbReference type="HAMAP-Rule" id="MF_00527"/>
    </source>
</evidence>
<dbReference type="Pfam" id="PF02245">
    <property type="entry name" value="Pur_DNA_glyco"/>
    <property type="match status" value="1"/>
</dbReference>
<evidence type="ECO:0000256" key="3">
    <source>
        <dbReference type="ARBA" id="ARBA00022801"/>
    </source>
</evidence>
<protein>
    <recommendedName>
        <fullName evidence="5">Putative 3-methyladenine DNA glycosylase</fullName>
        <ecNumber evidence="5">3.2.2.-</ecNumber>
    </recommendedName>
</protein>
<dbReference type="NCBIfam" id="NF002003">
    <property type="entry name" value="PRK00802.1-3"/>
    <property type="match status" value="1"/>
</dbReference>
<keyword evidence="2 5" id="KW-0227">DNA damage</keyword>
<dbReference type="PANTHER" id="PTHR10429">
    <property type="entry name" value="DNA-3-METHYLADENINE GLYCOSYLASE"/>
    <property type="match status" value="1"/>
</dbReference>
<dbReference type="HAMAP" id="MF_00527">
    <property type="entry name" value="3MGH"/>
    <property type="match status" value="1"/>
</dbReference>
<comment type="similarity">
    <text evidence="1 5">Belongs to the DNA glycosylase MPG family.</text>
</comment>
<dbReference type="NCBIfam" id="TIGR00567">
    <property type="entry name" value="3mg"/>
    <property type="match status" value="1"/>
</dbReference>
<gene>
    <name evidence="6" type="ORF">FY036_12050</name>
</gene>
<dbReference type="SUPFAM" id="SSF50486">
    <property type="entry name" value="FMT C-terminal domain-like"/>
    <property type="match status" value="1"/>
</dbReference>
<evidence type="ECO:0000313" key="6">
    <source>
        <dbReference type="EMBL" id="TYR32102.1"/>
    </source>
</evidence>
<keyword evidence="3 5" id="KW-0378">Hydrolase</keyword>
<dbReference type="EMBL" id="VSZS01000063">
    <property type="protein sequence ID" value="TYR32102.1"/>
    <property type="molecule type" value="Genomic_DNA"/>
</dbReference>
<evidence type="ECO:0000313" key="7">
    <source>
        <dbReference type="Proteomes" id="UP000323258"/>
    </source>
</evidence>
<dbReference type="InterPro" id="IPR036995">
    <property type="entry name" value="MPG_sf"/>
</dbReference>
<dbReference type="GO" id="GO:0003905">
    <property type="term" value="F:alkylbase DNA N-glycosylase activity"/>
    <property type="evidence" value="ECO:0007669"/>
    <property type="project" value="InterPro"/>
</dbReference>
<keyword evidence="4 5" id="KW-0234">DNA repair</keyword>
<organism evidence="6 7">
    <name type="scientific">Neoaquamicrobium microcysteis</name>
    <dbReference type="NCBI Taxonomy" id="2682781"/>
    <lineage>
        <taxon>Bacteria</taxon>
        <taxon>Pseudomonadati</taxon>
        <taxon>Pseudomonadota</taxon>
        <taxon>Alphaproteobacteria</taxon>
        <taxon>Hyphomicrobiales</taxon>
        <taxon>Phyllobacteriaceae</taxon>
        <taxon>Neoaquamicrobium</taxon>
    </lineage>
</organism>
<keyword evidence="6" id="KW-0326">Glycosidase</keyword>
<dbReference type="GO" id="GO:0006284">
    <property type="term" value="P:base-excision repair"/>
    <property type="evidence" value="ECO:0007669"/>
    <property type="project" value="InterPro"/>
</dbReference>
<dbReference type="InterPro" id="IPR011034">
    <property type="entry name" value="Formyl_transferase-like_C_sf"/>
</dbReference>
<dbReference type="GO" id="GO:0003677">
    <property type="term" value="F:DNA binding"/>
    <property type="evidence" value="ECO:0007669"/>
    <property type="project" value="InterPro"/>
</dbReference>
<reference evidence="6 7" key="2">
    <citation type="submission" date="2019-09" db="EMBL/GenBank/DDBJ databases">
        <title>Mesorhizobium sp. MaA-C15 isolated from Microcystis aeruginosa.</title>
        <authorList>
            <person name="Jeong S.E."/>
            <person name="Jin H.M."/>
            <person name="Jeon C.O."/>
        </authorList>
    </citation>
    <scope>NUCLEOTIDE SEQUENCE [LARGE SCALE GENOMIC DNA]</scope>
    <source>
        <strain evidence="6 7">MaA-C15</strain>
    </source>
</reference>
<dbReference type="Gene3D" id="3.10.300.10">
    <property type="entry name" value="Methylpurine-DNA glycosylase (MPG)"/>
    <property type="match status" value="1"/>
</dbReference>
<dbReference type="CDD" id="cd00540">
    <property type="entry name" value="AAG"/>
    <property type="match status" value="1"/>
</dbReference>
<keyword evidence="7" id="KW-1185">Reference proteome</keyword>
<comment type="caution">
    <text evidence="6">The sequence shown here is derived from an EMBL/GenBank/DDBJ whole genome shotgun (WGS) entry which is preliminary data.</text>
</comment>